<dbReference type="InterPro" id="IPR000222">
    <property type="entry name" value="PP2C_BS"/>
</dbReference>
<evidence type="ECO:0000259" key="5">
    <source>
        <dbReference type="PROSITE" id="PS51746"/>
    </source>
</evidence>
<evidence type="ECO:0000256" key="2">
    <source>
        <dbReference type="ARBA" id="ARBA00022801"/>
    </source>
</evidence>
<protein>
    <submittedName>
        <fullName evidence="6">Protein serine/threonine phosphatase 2C</fullName>
    </submittedName>
</protein>
<evidence type="ECO:0000256" key="1">
    <source>
        <dbReference type="ARBA" id="ARBA00022723"/>
    </source>
</evidence>
<dbReference type="STRING" id="1353009.A0A1Y2J0U9"/>
<keyword evidence="7" id="KW-1185">Reference proteome</keyword>
<evidence type="ECO:0000256" key="3">
    <source>
        <dbReference type="ARBA" id="ARBA00022912"/>
    </source>
</evidence>
<evidence type="ECO:0000313" key="6">
    <source>
        <dbReference type="EMBL" id="OSD06434.1"/>
    </source>
</evidence>
<reference evidence="6 7" key="1">
    <citation type="journal article" date="2015" name="Biotechnol. Biofuels">
        <title>Enhanced degradation of softwood versus hardwood by the white-rot fungus Pycnoporus coccineus.</title>
        <authorList>
            <person name="Couturier M."/>
            <person name="Navarro D."/>
            <person name="Chevret D."/>
            <person name="Henrissat B."/>
            <person name="Piumi F."/>
            <person name="Ruiz-Duenas F.J."/>
            <person name="Martinez A.T."/>
            <person name="Grigoriev I.V."/>
            <person name="Riley R."/>
            <person name="Lipzen A."/>
            <person name="Berrin J.G."/>
            <person name="Master E.R."/>
            <person name="Rosso M.N."/>
        </authorList>
    </citation>
    <scope>NUCLEOTIDE SEQUENCE [LARGE SCALE GENOMIC DNA]</scope>
    <source>
        <strain evidence="6 7">BRFM310</strain>
    </source>
</reference>
<dbReference type="AlphaFoldDB" id="A0A1Y2J0U9"/>
<keyword evidence="3 4" id="KW-0904">Protein phosphatase</keyword>
<evidence type="ECO:0000256" key="4">
    <source>
        <dbReference type="RuleBase" id="RU003465"/>
    </source>
</evidence>
<feature type="domain" description="PPM-type phosphatase" evidence="5">
    <location>
        <begin position="22"/>
        <end position="415"/>
    </location>
</feature>
<dbReference type="Proteomes" id="UP000193067">
    <property type="component" value="Unassembled WGS sequence"/>
</dbReference>
<dbReference type="Gene3D" id="3.60.40.10">
    <property type="entry name" value="PPM-type phosphatase domain"/>
    <property type="match status" value="1"/>
</dbReference>
<organism evidence="6 7">
    <name type="scientific">Trametes coccinea (strain BRFM310)</name>
    <name type="common">Pycnoporus coccineus</name>
    <dbReference type="NCBI Taxonomy" id="1353009"/>
    <lineage>
        <taxon>Eukaryota</taxon>
        <taxon>Fungi</taxon>
        <taxon>Dikarya</taxon>
        <taxon>Basidiomycota</taxon>
        <taxon>Agaricomycotina</taxon>
        <taxon>Agaricomycetes</taxon>
        <taxon>Polyporales</taxon>
        <taxon>Polyporaceae</taxon>
        <taxon>Trametes</taxon>
    </lineage>
</organism>
<dbReference type="Pfam" id="PF00481">
    <property type="entry name" value="PP2C"/>
    <property type="match status" value="1"/>
</dbReference>
<dbReference type="InterPro" id="IPR015655">
    <property type="entry name" value="PP2C"/>
</dbReference>
<dbReference type="InterPro" id="IPR001932">
    <property type="entry name" value="PPM-type_phosphatase-like_dom"/>
</dbReference>
<comment type="similarity">
    <text evidence="4">Belongs to the PP2C family.</text>
</comment>
<proteinExistence type="inferred from homology"/>
<dbReference type="PANTHER" id="PTHR13832">
    <property type="entry name" value="PROTEIN PHOSPHATASE 2C"/>
    <property type="match status" value="1"/>
</dbReference>
<dbReference type="GO" id="GO:0046872">
    <property type="term" value="F:metal ion binding"/>
    <property type="evidence" value="ECO:0007669"/>
    <property type="project" value="UniProtKB-KW"/>
</dbReference>
<dbReference type="EMBL" id="KZ084090">
    <property type="protein sequence ID" value="OSD06434.1"/>
    <property type="molecule type" value="Genomic_DNA"/>
</dbReference>
<dbReference type="SUPFAM" id="SSF81606">
    <property type="entry name" value="PP2C-like"/>
    <property type="match status" value="1"/>
</dbReference>
<evidence type="ECO:0000313" key="7">
    <source>
        <dbReference type="Proteomes" id="UP000193067"/>
    </source>
</evidence>
<gene>
    <name evidence="6" type="ORF">PYCCODRAFT_1383424</name>
</gene>
<dbReference type="PANTHER" id="PTHR13832:SF827">
    <property type="entry name" value="PROTEIN PHOSPHATASE 1L"/>
    <property type="match status" value="1"/>
</dbReference>
<dbReference type="PROSITE" id="PS51746">
    <property type="entry name" value="PPM_2"/>
    <property type="match status" value="1"/>
</dbReference>
<sequence length="418" mass="46607">MNDPNRLAAARQRLLEAFQSTKSSSPDVHGVTFQPFGPSSNADRMFTERWDIRGQRWLFLAVCDGHGGSHTSTYTIETLPGRLRAALRRVVYGRFGGRIDRSNLEVAKSYVASMLEVEIVEFDRSLKKAVRDLCPNPSELREEHAKQLLSEHEDVLLRAFQGTTLVLALVNLDHRFMWAAGVGDSSVALSTISAAGKRSAELLCKHHTFKDPQEYYRTVMAHHSSEKVVVDYDNRLLGLLRMSRAIGDLPFKMERAYMQNLFRYLPEYEPENMALFAEKIVNPPYITAKPSVRFVDLETVWRQDPVILLFTDGVDNIVDGSVVFSPGVASGVPPHEVVAALLPGPSFYPRVSSTLGHPVEPEWGRGVRNVAVDILGNLLGGSNGERLEMALDLERLRAPTPVFHIDDVTIMVALLTTA</sequence>
<dbReference type="GO" id="GO:0004722">
    <property type="term" value="F:protein serine/threonine phosphatase activity"/>
    <property type="evidence" value="ECO:0007669"/>
    <property type="project" value="InterPro"/>
</dbReference>
<dbReference type="PROSITE" id="PS01032">
    <property type="entry name" value="PPM_1"/>
    <property type="match status" value="1"/>
</dbReference>
<dbReference type="SMART" id="SM00332">
    <property type="entry name" value="PP2Cc"/>
    <property type="match status" value="1"/>
</dbReference>
<dbReference type="OrthoDB" id="19329at2759"/>
<dbReference type="InterPro" id="IPR036457">
    <property type="entry name" value="PPM-type-like_dom_sf"/>
</dbReference>
<accession>A0A1Y2J0U9</accession>
<keyword evidence="2 4" id="KW-0378">Hydrolase</keyword>
<name>A0A1Y2J0U9_TRAC3</name>
<keyword evidence="1" id="KW-0479">Metal-binding</keyword>